<accession>A0AAD6U121</accession>
<dbReference type="Proteomes" id="UP001222325">
    <property type="component" value="Unassembled WGS sequence"/>
</dbReference>
<sequence length="525" mass="59599">MAQRRRASRVVLSLLPLATLLCIYLAWDHIRLKITTRLSQSPLAVAPPTSQTPMPSQLITNNHVKYPRRPPETLSREQAREYIDRLNAIRRTAFSPHYKYMQVHNLENVDRLLQYLARVEAGEPLSPPRVVLSSWHFQPTCYETSSNGEVQWMRPILDLMREHDIFIIYAAFPDKTFHKDFKLIGNDLITHTWIDDEHLIWCFQDSQNCMQSPQNPDGVPLWKMFAFTFWGSLHKSGKWLPPKTANISWSFNPLGREWSLVPYQMPEGHFFLGYNYQGCHALDYVPFDKRPDQIVILAKKSEYFHSKLFFNPEAFYSRLRNSTDHELITNAVVDEGFPIPDGLKSLGLIPQADYDVLLANTKALLGIGRPLISPTPYASLCRGVPVILPYRADTGCPARPGPDLYCGFDEDTHQHGPAAALGEPYIYTVDVNAPVEVALDTILRAARTPIEPFEPEEMRLPMLRARLLDYFHIDWEAHAQAKGTGLSTAGGPAVNSGALALPPWLVEWSRLNPDPTLANPTQALD</sequence>
<feature type="compositionally biased region" description="Polar residues" evidence="1">
    <location>
        <begin position="45"/>
        <end position="63"/>
    </location>
</feature>
<evidence type="ECO:0000256" key="1">
    <source>
        <dbReference type="SAM" id="MobiDB-lite"/>
    </source>
</evidence>
<comment type="caution">
    <text evidence="2">The sequence shown here is derived from an EMBL/GenBank/DDBJ whole genome shotgun (WGS) entry which is preliminary data.</text>
</comment>
<proteinExistence type="predicted"/>
<dbReference type="EMBL" id="JARJCN010000035">
    <property type="protein sequence ID" value="KAJ7085219.1"/>
    <property type="molecule type" value="Genomic_DNA"/>
</dbReference>
<gene>
    <name evidence="2" type="ORF">B0H15DRAFT_847433</name>
</gene>
<feature type="region of interest" description="Disordered" evidence="1">
    <location>
        <begin position="45"/>
        <end position="71"/>
    </location>
</feature>
<name>A0AAD6U121_9AGAR</name>
<evidence type="ECO:0000313" key="2">
    <source>
        <dbReference type="EMBL" id="KAJ7085219.1"/>
    </source>
</evidence>
<keyword evidence="3" id="KW-1185">Reference proteome</keyword>
<reference evidence="2" key="1">
    <citation type="submission" date="2023-03" db="EMBL/GenBank/DDBJ databases">
        <title>Massive genome expansion in bonnet fungi (Mycena s.s.) driven by repeated elements and novel gene families across ecological guilds.</title>
        <authorList>
            <consortium name="Lawrence Berkeley National Laboratory"/>
            <person name="Harder C.B."/>
            <person name="Miyauchi S."/>
            <person name="Viragh M."/>
            <person name="Kuo A."/>
            <person name="Thoen E."/>
            <person name="Andreopoulos B."/>
            <person name="Lu D."/>
            <person name="Skrede I."/>
            <person name="Drula E."/>
            <person name="Henrissat B."/>
            <person name="Morin E."/>
            <person name="Kohler A."/>
            <person name="Barry K."/>
            <person name="LaButti K."/>
            <person name="Morin E."/>
            <person name="Salamov A."/>
            <person name="Lipzen A."/>
            <person name="Mereny Z."/>
            <person name="Hegedus B."/>
            <person name="Baldrian P."/>
            <person name="Stursova M."/>
            <person name="Weitz H."/>
            <person name="Taylor A."/>
            <person name="Grigoriev I.V."/>
            <person name="Nagy L.G."/>
            <person name="Martin F."/>
            <person name="Kauserud H."/>
        </authorList>
    </citation>
    <scope>NUCLEOTIDE SEQUENCE</scope>
    <source>
        <strain evidence="2">CBHHK173m</strain>
    </source>
</reference>
<evidence type="ECO:0000313" key="3">
    <source>
        <dbReference type="Proteomes" id="UP001222325"/>
    </source>
</evidence>
<organism evidence="2 3">
    <name type="scientific">Mycena belliarum</name>
    <dbReference type="NCBI Taxonomy" id="1033014"/>
    <lineage>
        <taxon>Eukaryota</taxon>
        <taxon>Fungi</taxon>
        <taxon>Dikarya</taxon>
        <taxon>Basidiomycota</taxon>
        <taxon>Agaricomycotina</taxon>
        <taxon>Agaricomycetes</taxon>
        <taxon>Agaricomycetidae</taxon>
        <taxon>Agaricales</taxon>
        <taxon>Marasmiineae</taxon>
        <taxon>Mycenaceae</taxon>
        <taxon>Mycena</taxon>
    </lineage>
</organism>
<dbReference type="AlphaFoldDB" id="A0AAD6U121"/>
<protein>
    <submittedName>
        <fullName evidence="2">Uncharacterized protein</fullName>
    </submittedName>
</protein>